<name>A0A6G9CS04_RHOER</name>
<feature type="region of interest" description="Disordered" evidence="3">
    <location>
        <begin position="36"/>
        <end position="88"/>
    </location>
</feature>
<dbReference type="EMBL" id="CP050124">
    <property type="protein sequence ID" value="QIP39421.1"/>
    <property type="molecule type" value="Genomic_DNA"/>
</dbReference>
<dbReference type="GO" id="GO:0003723">
    <property type="term" value="F:RNA binding"/>
    <property type="evidence" value="ECO:0007669"/>
    <property type="project" value="InterPro"/>
</dbReference>
<evidence type="ECO:0000256" key="3">
    <source>
        <dbReference type="SAM" id="MobiDB-lite"/>
    </source>
</evidence>
<dbReference type="GO" id="GO:0004521">
    <property type="term" value="F:RNA endonuclease activity"/>
    <property type="evidence" value="ECO:0007669"/>
    <property type="project" value="InterPro"/>
</dbReference>
<evidence type="ECO:0000256" key="1">
    <source>
        <dbReference type="ARBA" id="ARBA00022722"/>
    </source>
</evidence>
<evidence type="ECO:0000313" key="5">
    <source>
        <dbReference type="Proteomes" id="UP000502345"/>
    </source>
</evidence>
<proteinExistence type="predicted"/>
<dbReference type="AlphaFoldDB" id="A0A6G9CS04"/>
<dbReference type="InterPro" id="IPR000026">
    <property type="entry name" value="N1-like"/>
</dbReference>
<dbReference type="Pfam" id="PF00545">
    <property type="entry name" value="Ribonuclease"/>
    <property type="match status" value="1"/>
</dbReference>
<evidence type="ECO:0000256" key="2">
    <source>
        <dbReference type="ARBA" id="ARBA00022801"/>
    </source>
</evidence>
<dbReference type="GO" id="GO:0016787">
    <property type="term" value="F:hydrolase activity"/>
    <property type="evidence" value="ECO:0007669"/>
    <property type="project" value="UniProtKB-KW"/>
</dbReference>
<evidence type="ECO:0000313" key="4">
    <source>
        <dbReference type="EMBL" id="QIP39421.1"/>
    </source>
</evidence>
<dbReference type="Proteomes" id="UP000502345">
    <property type="component" value="Chromosome"/>
</dbReference>
<reference evidence="4 5" key="1">
    <citation type="submission" date="2020-03" db="EMBL/GenBank/DDBJ databases">
        <title>Screen low temperature-resistant strains for efficient degradation of petroleum hydrocarbons under the low temperature.</title>
        <authorList>
            <person name="Wang Y."/>
            <person name="Chen J."/>
        </authorList>
    </citation>
    <scope>NUCLEOTIDE SEQUENCE [LARGE SCALE GENOMIC DNA]</scope>
    <source>
        <strain evidence="4 5">KB1</strain>
    </source>
</reference>
<organism evidence="4 5">
    <name type="scientific">Rhodococcus erythropolis</name>
    <name type="common">Arthrobacter picolinophilus</name>
    <dbReference type="NCBI Taxonomy" id="1833"/>
    <lineage>
        <taxon>Bacteria</taxon>
        <taxon>Bacillati</taxon>
        <taxon>Actinomycetota</taxon>
        <taxon>Actinomycetes</taxon>
        <taxon>Mycobacteriales</taxon>
        <taxon>Nocardiaceae</taxon>
        <taxon>Rhodococcus</taxon>
        <taxon>Rhodococcus erythropolis group</taxon>
    </lineage>
</organism>
<dbReference type="SUPFAM" id="SSF53933">
    <property type="entry name" value="Microbial ribonucleases"/>
    <property type="match status" value="1"/>
</dbReference>
<keyword evidence="1" id="KW-0540">Nuclease</keyword>
<feature type="compositionally biased region" description="Low complexity" evidence="3">
    <location>
        <begin position="36"/>
        <end position="83"/>
    </location>
</feature>
<dbReference type="Gene3D" id="3.10.450.30">
    <property type="entry name" value="Microbial ribonucleases"/>
    <property type="match status" value="1"/>
</dbReference>
<dbReference type="InterPro" id="IPR016191">
    <property type="entry name" value="Ribonuclease/ribotoxin"/>
</dbReference>
<accession>A0A6G9CS04</accession>
<protein>
    <submittedName>
        <fullName evidence="4">Ribonuclease N</fullName>
    </submittedName>
</protein>
<gene>
    <name evidence="4" type="ORF">G9444_2177</name>
</gene>
<keyword evidence="2" id="KW-0378">Hydrolase</keyword>
<sequence>MSEGLKMPSAKTRNAIITVVVAVVALVLAVTLSSRDSDSSASSGTKSSSVQSSSVQAKPGATTKAAPSSSASSSSAVKTTQQTNSDAPARVLATLVEIDAGRWPDSANAPGTKGGIAFRNSEGRLPAVGAGGGRVVYQEWDVNPKKNGQGRDAERIVTGNDGSAWYTLDHYDTFVRIR</sequence>